<sequence>MTAMDWVVVSVIDEDVAVGKSNTETRGSETIDAYMVDWDNAEAVTMGIDSRAVVGVETESAVGE</sequence>
<protein>
    <submittedName>
        <fullName evidence="1">Uncharacterized protein</fullName>
    </submittedName>
</protein>
<proteinExistence type="predicted"/>
<keyword evidence="2" id="KW-1185">Reference proteome</keyword>
<evidence type="ECO:0000313" key="1">
    <source>
        <dbReference type="EMBL" id="ROW13008.1"/>
    </source>
</evidence>
<name>A0A423XAQ0_9PEZI</name>
<dbReference type="AlphaFoldDB" id="A0A423XAQ0"/>
<gene>
    <name evidence="1" type="ORF">VPNG_05930</name>
</gene>
<reference evidence="1 2" key="1">
    <citation type="submission" date="2015-09" db="EMBL/GenBank/DDBJ databases">
        <title>Host preference determinants of Valsa canker pathogens revealed by comparative genomics.</title>
        <authorList>
            <person name="Yin Z."/>
            <person name="Huang L."/>
        </authorList>
    </citation>
    <scope>NUCLEOTIDE SEQUENCE [LARGE SCALE GENOMIC DNA]</scope>
    <source>
        <strain evidence="1 2">SXYLt</strain>
    </source>
</reference>
<comment type="caution">
    <text evidence="1">The sequence shown here is derived from an EMBL/GenBank/DDBJ whole genome shotgun (WGS) entry which is preliminary data.</text>
</comment>
<organism evidence="1 2">
    <name type="scientific">Cytospora leucostoma</name>
    <dbReference type="NCBI Taxonomy" id="1230097"/>
    <lineage>
        <taxon>Eukaryota</taxon>
        <taxon>Fungi</taxon>
        <taxon>Dikarya</taxon>
        <taxon>Ascomycota</taxon>
        <taxon>Pezizomycotina</taxon>
        <taxon>Sordariomycetes</taxon>
        <taxon>Sordariomycetidae</taxon>
        <taxon>Diaporthales</taxon>
        <taxon>Cytosporaceae</taxon>
        <taxon>Cytospora</taxon>
    </lineage>
</organism>
<dbReference type="InParanoid" id="A0A423XAQ0"/>
<dbReference type="Proteomes" id="UP000285146">
    <property type="component" value="Unassembled WGS sequence"/>
</dbReference>
<dbReference type="EMBL" id="LKEB01000022">
    <property type="protein sequence ID" value="ROW13008.1"/>
    <property type="molecule type" value="Genomic_DNA"/>
</dbReference>
<accession>A0A423XAQ0</accession>
<evidence type="ECO:0000313" key="2">
    <source>
        <dbReference type="Proteomes" id="UP000285146"/>
    </source>
</evidence>